<dbReference type="NCBIfam" id="TIGR04155">
    <property type="entry name" value="cyano_PEP"/>
    <property type="match status" value="1"/>
</dbReference>
<keyword evidence="1" id="KW-0732">Signal</keyword>
<reference evidence="2" key="1">
    <citation type="submission" date="2019-07" db="EMBL/GenBank/DDBJ databases">
        <title>Toxilogical consequences of a new and cryptic species of cyanobacteria (Komarekiella delphini-convector) recovered from the epidermis of a bottlenose dolphin and 1500 ft. in the air.</title>
        <authorList>
            <person name="Brown A.O."/>
            <person name="Dvorak P."/>
            <person name="Villanueva C.D."/>
            <person name="Foss A.J."/>
            <person name="Garvey A.D."/>
            <person name="Gibson Q.A."/>
            <person name="Johansen J.R."/>
            <person name="Casamatta D.A."/>
        </authorList>
    </citation>
    <scope>NUCLEOTIDE SEQUENCE</scope>
    <source>
        <strain evidence="2">SJRDD-AB1</strain>
    </source>
</reference>
<evidence type="ECO:0000256" key="1">
    <source>
        <dbReference type="SAM" id="SignalP"/>
    </source>
</evidence>
<sequence>MLTKQFWRKLSHATAIAALSVTMLSALETAPVRAVQLRTFNVSGKFVSQASPEATGLPVNLANGSFDGTYVLDLDQTREDLAIPLLVNKWNINLRNSSNTILETLSNSVPNSTAWWGPLYDQIDYSFSQEGIDFSLTYLLTIGFPNGERELVQTDQFAVLNYVGEDGSGSIAAQPQSFYPYPYPDAVPEPFTLGGTVVASAMGLWLKRKKQTSSQSI</sequence>
<keyword evidence="3" id="KW-1185">Reference proteome</keyword>
<dbReference type="Proteomes" id="UP001165986">
    <property type="component" value="Unassembled WGS sequence"/>
</dbReference>
<feature type="chain" id="PRO_5041386267" evidence="1">
    <location>
        <begin position="35"/>
        <end position="217"/>
    </location>
</feature>
<comment type="caution">
    <text evidence="2">The sequence shown here is derived from an EMBL/GenBank/DDBJ whole genome shotgun (WGS) entry which is preliminary data.</text>
</comment>
<proteinExistence type="predicted"/>
<gene>
    <name evidence="2" type="ORF">FNW02_17330</name>
</gene>
<dbReference type="EMBL" id="VJXY01000018">
    <property type="protein sequence ID" value="MBD6617540.1"/>
    <property type="molecule type" value="Genomic_DNA"/>
</dbReference>
<dbReference type="AlphaFoldDB" id="A0AA40SYQ9"/>
<dbReference type="InterPro" id="IPR013424">
    <property type="entry name" value="Ice-binding_C"/>
</dbReference>
<dbReference type="InterPro" id="IPR026374">
    <property type="entry name" value="Cyano_PEP"/>
</dbReference>
<dbReference type="RefSeq" id="WP_191758763.1">
    <property type="nucleotide sequence ID" value="NZ_VJXY01000018.1"/>
</dbReference>
<feature type="signal peptide" evidence="1">
    <location>
        <begin position="1"/>
        <end position="34"/>
    </location>
</feature>
<evidence type="ECO:0000313" key="2">
    <source>
        <dbReference type="EMBL" id="MBD6617540.1"/>
    </source>
</evidence>
<accession>A0AA40SYQ9</accession>
<dbReference type="NCBIfam" id="TIGR02595">
    <property type="entry name" value="PEP_CTERM"/>
    <property type="match status" value="1"/>
</dbReference>
<name>A0AA40SYQ9_9NOST</name>
<organism evidence="2 3">
    <name type="scientific">Komarekiella delphini-convector SJRDD-AB1</name>
    <dbReference type="NCBI Taxonomy" id="2593771"/>
    <lineage>
        <taxon>Bacteria</taxon>
        <taxon>Bacillati</taxon>
        <taxon>Cyanobacteriota</taxon>
        <taxon>Cyanophyceae</taxon>
        <taxon>Nostocales</taxon>
        <taxon>Nostocaceae</taxon>
        <taxon>Komarekiella</taxon>
        <taxon>Komarekiella delphini-convector</taxon>
    </lineage>
</organism>
<evidence type="ECO:0000313" key="3">
    <source>
        <dbReference type="Proteomes" id="UP001165986"/>
    </source>
</evidence>
<protein>
    <submittedName>
        <fullName evidence="2">PEP-CTERM sorting domain-containing protein</fullName>
    </submittedName>
</protein>